<protein>
    <submittedName>
        <fullName evidence="1">Uncharacterized protein</fullName>
    </submittedName>
</protein>
<dbReference type="Proteomes" id="UP001597206">
    <property type="component" value="Unassembled WGS sequence"/>
</dbReference>
<sequence length="93" mass="10540">MMFDEDNPVTMANCELYKQAHELIQAIEPLGGSPELTAVCTLAAKLMQGIEQQEYKFRHICKEFQSINAPTFMGEPVIKCDYSPFPRRSNAVK</sequence>
<name>A0ABW3PCH1_9PROT</name>
<dbReference type="EMBL" id="JBHTLN010000001">
    <property type="protein sequence ID" value="MFD1121870.1"/>
    <property type="molecule type" value="Genomic_DNA"/>
</dbReference>
<evidence type="ECO:0000313" key="2">
    <source>
        <dbReference type="Proteomes" id="UP001597206"/>
    </source>
</evidence>
<accession>A0ABW3PCH1</accession>
<evidence type="ECO:0000313" key="1">
    <source>
        <dbReference type="EMBL" id="MFD1121870.1"/>
    </source>
</evidence>
<proteinExistence type="predicted"/>
<dbReference type="RefSeq" id="WP_379031386.1">
    <property type="nucleotide sequence ID" value="NZ_JBHTLN010000001.1"/>
</dbReference>
<reference evidence="2" key="1">
    <citation type="journal article" date="2019" name="Int. J. Syst. Evol. Microbiol.">
        <title>The Global Catalogue of Microorganisms (GCM) 10K type strain sequencing project: providing services to taxonomists for standard genome sequencing and annotation.</title>
        <authorList>
            <consortium name="The Broad Institute Genomics Platform"/>
            <consortium name="The Broad Institute Genome Sequencing Center for Infectious Disease"/>
            <person name="Wu L."/>
            <person name="Ma J."/>
        </authorList>
    </citation>
    <scope>NUCLEOTIDE SEQUENCE [LARGE SCALE GENOMIC DNA]</scope>
    <source>
        <strain evidence="2">CCUG 58411</strain>
    </source>
</reference>
<comment type="caution">
    <text evidence="1">The sequence shown here is derived from an EMBL/GenBank/DDBJ whole genome shotgun (WGS) entry which is preliminary data.</text>
</comment>
<keyword evidence="2" id="KW-1185">Reference proteome</keyword>
<organism evidence="1 2">
    <name type="scientific">Methylophilus flavus</name>
    <dbReference type="NCBI Taxonomy" id="640084"/>
    <lineage>
        <taxon>Bacteria</taxon>
        <taxon>Pseudomonadati</taxon>
        <taxon>Pseudomonadota</taxon>
        <taxon>Betaproteobacteria</taxon>
        <taxon>Nitrosomonadales</taxon>
        <taxon>Methylophilaceae</taxon>
        <taxon>Methylophilus</taxon>
    </lineage>
</organism>
<gene>
    <name evidence="1" type="ORF">ACFQ2T_05095</name>
</gene>